<dbReference type="InterPro" id="IPR006619">
    <property type="entry name" value="PGRP_domain_met/bac"/>
</dbReference>
<evidence type="ECO:0000256" key="5">
    <source>
        <dbReference type="ARBA" id="ARBA00023157"/>
    </source>
</evidence>
<evidence type="ECO:0000256" key="1">
    <source>
        <dbReference type="ARBA" id="ARBA00007553"/>
    </source>
</evidence>
<accession>A0A1L8E2R4</accession>
<dbReference type="InterPro" id="IPR036505">
    <property type="entry name" value="Amidase/PGRP_sf"/>
</dbReference>
<feature type="signal peptide" evidence="8">
    <location>
        <begin position="1"/>
        <end position="18"/>
    </location>
</feature>
<name>A0A1L8E2R4_9DIPT</name>
<dbReference type="Gene3D" id="3.40.80.10">
    <property type="entry name" value="Peptidoglycan recognition protein-like"/>
    <property type="match status" value="1"/>
</dbReference>
<keyword evidence="4 6" id="KW-0391">Immunity</keyword>
<protein>
    <recommendedName>
        <fullName evidence="6">Peptidoglycan-recognition protein</fullName>
    </recommendedName>
</protein>
<dbReference type="AlphaFoldDB" id="A0A1L8E2R4"/>
<dbReference type="PANTHER" id="PTHR11022:SF74">
    <property type="entry name" value="PEPTIDOGLYCAN-RECOGNITION PROTEIN SA"/>
    <property type="match status" value="1"/>
</dbReference>
<evidence type="ECO:0000313" key="11">
    <source>
        <dbReference type="EMBL" id="JAV13030.1"/>
    </source>
</evidence>
<dbReference type="InterPro" id="IPR002502">
    <property type="entry name" value="Amidase_domain"/>
</dbReference>
<dbReference type="Pfam" id="PF01510">
    <property type="entry name" value="Amidase_2"/>
    <property type="match status" value="1"/>
</dbReference>
<dbReference type="GO" id="GO:0009253">
    <property type="term" value="P:peptidoglycan catabolic process"/>
    <property type="evidence" value="ECO:0007669"/>
    <property type="project" value="InterPro"/>
</dbReference>
<dbReference type="InterPro" id="IPR015510">
    <property type="entry name" value="PGRP"/>
</dbReference>
<evidence type="ECO:0000256" key="6">
    <source>
        <dbReference type="PIRNR" id="PIRNR037945"/>
    </source>
</evidence>
<evidence type="ECO:0000256" key="2">
    <source>
        <dbReference type="ARBA" id="ARBA00022588"/>
    </source>
</evidence>
<keyword evidence="2 6" id="KW-0399">Innate immunity</keyword>
<comment type="similarity">
    <text evidence="1 6">Belongs to the N-acetylmuramoyl-L-alanine amidase 2 family.</text>
</comment>
<dbReference type="GO" id="GO:0045087">
    <property type="term" value="P:innate immune response"/>
    <property type="evidence" value="ECO:0007669"/>
    <property type="project" value="UniProtKB-KW"/>
</dbReference>
<dbReference type="PIRSF" id="PIRSF037945">
    <property type="entry name" value="PGRPs"/>
    <property type="match status" value="1"/>
</dbReference>
<evidence type="ECO:0000256" key="3">
    <source>
        <dbReference type="ARBA" id="ARBA00022729"/>
    </source>
</evidence>
<sequence length="201" mass="22122">MKSSIGFLALLFIHMGVGDSPAPIVCPMVVGRSEWNASAATEVDFLQRPVRIVIICHTVTPECNNLNACARRIKSIQGYHQKQKHWGDIAYNFLIGNDGRVYEGIGWNQVGRHTKKFNEVSVGVAFIGNFTAKLPSKSAIDAAKSLLLCGTSEGNLDTNYTLYGARDVSLTDSPGASLNEEIQSWSHWRALDEGQIIFPRK</sequence>
<dbReference type="SUPFAM" id="SSF55846">
    <property type="entry name" value="N-acetylmuramoyl-L-alanine amidase-like"/>
    <property type="match status" value="1"/>
</dbReference>
<organism evidence="11">
    <name type="scientific">Nyssomyia neivai</name>
    <dbReference type="NCBI Taxonomy" id="330878"/>
    <lineage>
        <taxon>Eukaryota</taxon>
        <taxon>Metazoa</taxon>
        <taxon>Ecdysozoa</taxon>
        <taxon>Arthropoda</taxon>
        <taxon>Hexapoda</taxon>
        <taxon>Insecta</taxon>
        <taxon>Pterygota</taxon>
        <taxon>Neoptera</taxon>
        <taxon>Endopterygota</taxon>
        <taxon>Diptera</taxon>
        <taxon>Nematocera</taxon>
        <taxon>Psychodoidea</taxon>
        <taxon>Psychodidae</taxon>
        <taxon>Nyssomyia</taxon>
    </lineage>
</organism>
<dbReference type="GO" id="GO:0008745">
    <property type="term" value="F:N-acetylmuramoyl-L-alanine amidase activity"/>
    <property type="evidence" value="ECO:0007669"/>
    <property type="project" value="InterPro"/>
</dbReference>
<dbReference type="InterPro" id="IPR017331">
    <property type="entry name" value="Peptidoglycan_recognition"/>
</dbReference>
<evidence type="ECO:0000256" key="7">
    <source>
        <dbReference type="PIRSR" id="PIRSR037945-1"/>
    </source>
</evidence>
<dbReference type="GO" id="GO:0042834">
    <property type="term" value="F:peptidoglycan binding"/>
    <property type="evidence" value="ECO:0007669"/>
    <property type="project" value="InterPro"/>
</dbReference>
<dbReference type="GO" id="GO:0008270">
    <property type="term" value="F:zinc ion binding"/>
    <property type="evidence" value="ECO:0007669"/>
    <property type="project" value="InterPro"/>
</dbReference>
<evidence type="ECO:0000259" key="9">
    <source>
        <dbReference type="SMART" id="SM00644"/>
    </source>
</evidence>
<feature type="disulfide bond" evidence="7">
    <location>
        <begin position="63"/>
        <end position="69"/>
    </location>
</feature>
<evidence type="ECO:0000256" key="8">
    <source>
        <dbReference type="SAM" id="SignalP"/>
    </source>
</evidence>
<feature type="disulfide bond" evidence="7">
    <location>
        <begin position="26"/>
        <end position="149"/>
    </location>
</feature>
<dbReference type="PANTHER" id="PTHR11022">
    <property type="entry name" value="PEPTIDOGLYCAN RECOGNITION PROTEIN"/>
    <property type="match status" value="1"/>
</dbReference>
<reference evidence="11" key="1">
    <citation type="submission" date="2016-12" db="EMBL/GenBank/DDBJ databases">
        <title>An insight into the sialome and mialome of the sand fly, Nyssomyia neivai.</title>
        <authorList>
            <person name="Sebastian V."/>
            <person name="Goulart T.M."/>
            <person name="Oliveira W."/>
            <person name="Calvo E."/>
            <person name="Oliveira L.F."/>
            <person name="Pinto M.C."/>
            <person name="Rosselino A.M."/>
            <person name="Ribeiro J.M."/>
        </authorList>
    </citation>
    <scope>NUCLEOTIDE SEQUENCE</scope>
</reference>
<dbReference type="SMART" id="SM00644">
    <property type="entry name" value="Ami_2"/>
    <property type="match status" value="1"/>
</dbReference>
<dbReference type="SMART" id="SM00701">
    <property type="entry name" value="PGRP"/>
    <property type="match status" value="1"/>
</dbReference>
<feature type="chain" id="PRO_5012363393" description="Peptidoglycan-recognition protein" evidence="8">
    <location>
        <begin position="19"/>
        <end position="201"/>
    </location>
</feature>
<keyword evidence="5 7" id="KW-1015">Disulfide bond</keyword>
<evidence type="ECO:0000259" key="10">
    <source>
        <dbReference type="SMART" id="SM00701"/>
    </source>
</evidence>
<evidence type="ECO:0000256" key="4">
    <source>
        <dbReference type="ARBA" id="ARBA00022859"/>
    </source>
</evidence>
<keyword evidence="3 8" id="KW-0732">Signal</keyword>
<feature type="domain" description="N-acetylmuramoyl-L-alanine amidase" evidence="9">
    <location>
        <begin position="38"/>
        <end position="175"/>
    </location>
</feature>
<dbReference type="EMBL" id="GFDF01001054">
    <property type="protein sequence ID" value="JAV13030.1"/>
    <property type="molecule type" value="Transcribed_RNA"/>
</dbReference>
<proteinExistence type="inferred from homology"/>
<dbReference type="CDD" id="cd06583">
    <property type="entry name" value="PGRP"/>
    <property type="match status" value="1"/>
</dbReference>
<dbReference type="FunFam" id="3.40.80.10:FF:000001">
    <property type="entry name" value="Peptidoglycan recognition protein 1"/>
    <property type="match status" value="1"/>
</dbReference>
<feature type="domain" description="Peptidoglycan recognition protein family" evidence="10">
    <location>
        <begin position="27"/>
        <end position="169"/>
    </location>
</feature>